<organism evidence="2 3">
    <name type="scientific">Cylindrodendrum hubeiense</name>
    <dbReference type="NCBI Taxonomy" id="595255"/>
    <lineage>
        <taxon>Eukaryota</taxon>
        <taxon>Fungi</taxon>
        <taxon>Dikarya</taxon>
        <taxon>Ascomycota</taxon>
        <taxon>Pezizomycotina</taxon>
        <taxon>Sordariomycetes</taxon>
        <taxon>Hypocreomycetidae</taxon>
        <taxon>Hypocreales</taxon>
        <taxon>Nectriaceae</taxon>
        <taxon>Cylindrodendrum</taxon>
    </lineage>
</organism>
<protein>
    <recommendedName>
        <fullName evidence="4">PH domain-containing protein</fullName>
    </recommendedName>
</protein>
<gene>
    <name evidence="2" type="ORF">G7Z17_g11001</name>
</gene>
<feature type="compositionally biased region" description="Basic and acidic residues" evidence="1">
    <location>
        <begin position="300"/>
        <end position="313"/>
    </location>
</feature>
<evidence type="ECO:0000313" key="2">
    <source>
        <dbReference type="EMBL" id="KAF7543110.1"/>
    </source>
</evidence>
<sequence>MEPGRVPAEDDGLSPTAPTSPPERRRVSMEEDFFYQQVMTSPRRPSQPPPYQPDRSPTSTSQHGKGSRKGKEVATGGGDDESRYPITKEEEDELPEYNTSIALEGVFCKKQEIENTTKRAEDRQWHTVYVRLNGTALNIHEVKKAWSWGRTRDDGPSIDPDNPPWIKKSKLERSYSLLYADVGIAADYKKRRYVIRIRAETDQFLLSCVELSTFVKWLEGLFAAIDVATPLDDRDFPRDMSIPRVQRIRWFRGEDPTPTTVDLTELDLPEDRLDEASSSQVERRPSTSPPPVPPEPEIQVEPKTEGRPEHPPRIDPVHRFSTTSYPNLAIDPASGKWFPEHRWSRAHDMLYAKLCYSNLLFRSPRKSNYIICKGKQWYVDWSTGRMVRVLPPAYGEVDDYFGSWQVVHTDNRRI</sequence>
<dbReference type="Proteomes" id="UP000722485">
    <property type="component" value="Unassembled WGS sequence"/>
</dbReference>
<dbReference type="Gene3D" id="2.30.29.30">
    <property type="entry name" value="Pleckstrin-homology domain (PH domain)/Phosphotyrosine-binding domain (PTB)"/>
    <property type="match status" value="1"/>
</dbReference>
<dbReference type="PANTHER" id="PTHR37283:SF1">
    <property type="entry name" value="PH DOMAIN-CONTAINING PROTEIN YHR131C"/>
    <property type="match status" value="1"/>
</dbReference>
<name>A0A9P5H0D4_9HYPO</name>
<evidence type="ECO:0000313" key="3">
    <source>
        <dbReference type="Proteomes" id="UP000722485"/>
    </source>
</evidence>
<accession>A0A9P5H0D4</accession>
<feature type="compositionally biased region" description="Pro residues" evidence="1">
    <location>
        <begin position="287"/>
        <end position="296"/>
    </location>
</feature>
<evidence type="ECO:0000256" key="1">
    <source>
        <dbReference type="SAM" id="MobiDB-lite"/>
    </source>
</evidence>
<dbReference type="AlphaFoldDB" id="A0A9P5H0D4"/>
<dbReference type="PANTHER" id="PTHR37283">
    <property type="entry name" value="PH DOMAIN-CONTAINING PROTEIN YHR131C"/>
    <property type="match status" value="1"/>
</dbReference>
<dbReference type="OrthoDB" id="5865767at2759"/>
<dbReference type="SUPFAM" id="SSF50729">
    <property type="entry name" value="PH domain-like"/>
    <property type="match status" value="1"/>
</dbReference>
<proteinExistence type="predicted"/>
<reference evidence="2" key="1">
    <citation type="submission" date="2020-03" db="EMBL/GenBank/DDBJ databases">
        <title>Draft Genome Sequence of Cylindrodendrum hubeiense.</title>
        <authorList>
            <person name="Buettner E."/>
            <person name="Kellner H."/>
        </authorList>
    </citation>
    <scope>NUCLEOTIDE SEQUENCE</scope>
    <source>
        <strain evidence="2">IHI 201604</strain>
    </source>
</reference>
<dbReference type="InterPro" id="IPR011993">
    <property type="entry name" value="PH-like_dom_sf"/>
</dbReference>
<keyword evidence="3" id="KW-1185">Reference proteome</keyword>
<comment type="caution">
    <text evidence="2">The sequence shown here is derived from an EMBL/GenBank/DDBJ whole genome shotgun (WGS) entry which is preliminary data.</text>
</comment>
<feature type="region of interest" description="Disordered" evidence="1">
    <location>
        <begin position="1"/>
        <end position="95"/>
    </location>
</feature>
<dbReference type="EMBL" id="JAANBB010000390">
    <property type="protein sequence ID" value="KAF7543110.1"/>
    <property type="molecule type" value="Genomic_DNA"/>
</dbReference>
<feature type="compositionally biased region" description="Basic and acidic residues" evidence="1">
    <location>
        <begin position="269"/>
        <end position="285"/>
    </location>
</feature>
<feature type="region of interest" description="Disordered" evidence="1">
    <location>
        <begin position="260"/>
        <end position="313"/>
    </location>
</feature>
<evidence type="ECO:0008006" key="4">
    <source>
        <dbReference type="Google" id="ProtNLM"/>
    </source>
</evidence>